<name>A0ABN9RT23_9DINO</name>
<evidence type="ECO:0000313" key="2">
    <source>
        <dbReference type="EMBL" id="CAK0822462.1"/>
    </source>
</evidence>
<protein>
    <submittedName>
        <fullName evidence="2">Uncharacterized protein</fullName>
    </submittedName>
</protein>
<feature type="non-terminal residue" evidence="2">
    <location>
        <position position="1"/>
    </location>
</feature>
<gene>
    <name evidence="2" type="ORF">PCOR1329_LOCUS23494</name>
</gene>
<comment type="caution">
    <text evidence="2">The sequence shown here is derived from an EMBL/GenBank/DDBJ whole genome shotgun (WGS) entry which is preliminary data.</text>
</comment>
<organism evidence="2 3">
    <name type="scientific">Prorocentrum cordatum</name>
    <dbReference type="NCBI Taxonomy" id="2364126"/>
    <lineage>
        <taxon>Eukaryota</taxon>
        <taxon>Sar</taxon>
        <taxon>Alveolata</taxon>
        <taxon>Dinophyceae</taxon>
        <taxon>Prorocentrales</taxon>
        <taxon>Prorocentraceae</taxon>
        <taxon>Prorocentrum</taxon>
    </lineage>
</organism>
<sequence length="67" mass="6918">ATPRDQAMGSTIGTDSIVPDADGIDSAVESGFSPNSSSAPSRRSGNSNALSGNEYARGSWEAEERRS</sequence>
<feature type="region of interest" description="Disordered" evidence="1">
    <location>
        <begin position="1"/>
        <end position="67"/>
    </location>
</feature>
<keyword evidence="3" id="KW-1185">Reference proteome</keyword>
<evidence type="ECO:0000313" key="3">
    <source>
        <dbReference type="Proteomes" id="UP001189429"/>
    </source>
</evidence>
<proteinExistence type="predicted"/>
<evidence type="ECO:0000256" key="1">
    <source>
        <dbReference type="SAM" id="MobiDB-lite"/>
    </source>
</evidence>
<accession>A0ABN9RT23</accession>
<dbReference type="Proteomes" id="UP001189429">
    <property type="component" value="Unassembled WGS sequence"/>
</dbReference>
<reference evidence="2" key="1">
    <citation type="submission" date="2023-10" db="EMBL/GenBank/DDBJ databases">
        <authorList>
            <person name="Chen Y."/>
            <person name="Shah S."/>
            <person name="Dougan E. K."/>
            <person name="Thang M."/>
            <person name="Chan C."/>
        </authorList>
    </citation>
    <scope>NUCLEOTIDE SEQUENCE [LARGE SCALE GENOMIC DNA]</scope>
</reference>
<dbReference type="EMBL" id="CAUYUJ010007962">
    <property type="protein sequence ID" value="CAK0822462.1"/>
    <property type="molecule type" value="Genomic_DNA"/>
</dbReference>
<feature type="compositionally biased region" description="Low complexity" evidence="1">
    <location>
        <begin position="30"/>
        <end position="49"/>
    </location>
</feature>